<reference evidence="2 3" key="3">
    <citation type="journal article" date="2004" name="Bioinformatics">
        <title>PHIRE, a deterministic approach to reveal regulatory elements in bacteriophage genomes.</title>
        <authorList>
            <person name="Lavigne R."/>
            <person name="Sun W.D."/>
            <person name="Volckaert G."/>
        </authorList>
    </citation>
    <scope>NUCLEOTIDE SEQUENCE [LARGE SCALE GENOMIC DNA]</scope>
</reference>
<dbReference type="Proteomes" id="UP000001239">
    <property type="component" value="Segment"/>
</dbReference>
<keyword evidence="1" id="KW-0472">Membrane</keyword>
<organism evidence="2 3">
    <name type="scientific">Pseudomonas phage EL</name>
    <dbReference type="NCBI Taxonomy" id="273133"/>
    <lineage>
        <taxon>Viruses</taxon>
        <taxon>Duplodnaviria</taxon>
        <taxon>Heunggongvirae</taxon>
        <taxon>Uroviricota</taxon>
        <taxon>Caudoviricetes</taxon>
        <taxon>Chimalliviridae</taxon>
        <taxon>Elvirus</taxon>
        <taxon>Elvirus EL</taxon>
    </lineage>
</organism>
<keyword evidence="1" id="KW-1133">Transmembrane helix</keyword>
<name>Q2Z129_9CAUD</name>
<accession>Q2Z129</accession>
<evidence type="ECO:0000256" key="1">
    <source>
        <dbReference type="SAM" id="Phobius"/>
    </source>
</evidence>
<dbReference type="OrthoDB" id="5499at10239"/>
<dbReference type="KEGG" id="vg:5176687"/>
<sequence>MLDMSFITRKVAGTEFIEFQNATFKDELTACLDQYITITDKRVVLSPDCQVDVLGLIKKHTGFSNIKLELNDSGNLYIDAGYFSPNHVLNNTGTDVLIPASKTTLYRWFVENKNKIFKGGVDYRSGKVTGSFQDVPLTIGINVNLHQFFPLDKITKWKVSMGGALAGGIAHELGHAFGGCALLLTHLEDNLVARAGLDQYRKATKAEERVIILKDTAAILDVPEAKLEELKSFAAQEDGENYLLYYTKLLSQRNNRRALSVGVPEMTSEVIADMYAIRMGFSKEVIAGISALVDRGVFTIATETFLFGAVATLFLFWPTAAVTIIVTGGTTALGGMLWGVFALSSAFAYFQAGYSGVYNSDHRRMEDALRQLIAKLKASKTVSSEERVRLIDDITKALEAVKKLKPWYDNTVLYRFIGWVFSGSDFRKQEIEHFTQSLNNHELAVLSSQLKTL</sequence>
<feature type="transmembrane region" description="Helical" evidence="1">
    <location>
        <begin position="305"/>
        <end position="326"/>
    </location>
</feature>
<dbReference type="GeneID" id="5176687"/>
<evidence type="ECO:0000313" key="2">
    <source>
        <dbReference type="EMBL" id="CAG27146.1"/>
    </source>
</evidence>
<proteinExistence type="predicted"/>
<dbReference type="RefSeq" id="YP_418085.1">
    <property type="nucleotide sequence ID" value="NC_007623.1"/>
</dbReference>
<reference evidence="2 3" key="4">
    <citation type="journal article" date="2005" name="J. Mol. Biol.">
        <title>Genome comparison of Pseudomonas aeruginosa large phages.</title>
        <authorList>
            <person name="Hertveldt K."/>
            <person name="Lavigne R."/>
            <person name="Pleteneva E."/>
            <person name="Sernova N."/>
            <person name="Kurochkina L."/>
            <person name="Korchevskii R."/>
            <person name="Robben J."/>
            <person name="Mesyanzhinov V."/>
            <person name="Krylov V.N."/>
            <person name="Volckaert G."/>
        </authorList>
    </citation>
    <scope>NUCLEOTIDE SEQUENCE</scope>
</reference>
<keyword evidence="1" id="KW-0812">Transmembrane</keyword>
<evidence type="ECO:0000313" key="3">
    <source>
        <dbReference type="Proteomes" id="UP000001239"/>
    </source>
</evidence>
<feature type="transmembrane region" description="Helical" evidence="1">
    <location>
        <begin position="332"/>
        <end position="354"/>
    </location>
</feature>
<reference evidence="2 3" key="2">
    <citation type="journal article" date="2003" name="Res. Microbiol.">
        <title>Myoviridae bacteriophages of Pseudomonas aeruginosa: a long and complex evolutionary pathway.</title>
        <authorList>
            <person name="Krylov V.N."/>
            <person name="Pleteneva E.A."/>
            <person name="Bourkalsteva M.V."/>
            <person name="Shaburova O.V."/>
            <person name="Volckaert G."/>
            <person name="Sykilinda N.N."/>
            <person name="Kurochkina L.P."/>
            <person name="Mesyanzhinov V.V."/>
        </authorList>
    </citation>
    <scope>NUCLEOTIDE SEQUENCE [LARGE SCALE GENOMIC DNA]</scope>
</reference>
<dbReference type="EMBL" id="AJ697969">
    <property type="protein sequence ID" value="CAG27146.1"/>
    <property type="molecule type" value="Genomic_DNA"/>
</dbReference>
<protein>
    <recommendedName>
        <fullName evidence="4">Virion structural protein</fullName>
    </recommendedName>
</protein>
<evidence type="ECO:0008006" key="4">
    <source>
        <dbReference type="Google" id="ProtNLM"/>
    </source>
</evidence>
<reference evidence="2 3" key="1">
    <citation type="journal article" date="2002" name="Genetika">
        <title>Phenogenetic characterization of a group of giant Phi KZ-like bacteriophages of Pseudomonas aeruginosa].</title>
        <authorList>
            <person name="Burkal'tseva M.V."/>
            <person name="Krylov V.N."/>
            <person name="Pleteneva E.A."/>
            <person name="Shaburova O.V."/>
            <person name="Krylov S.V."/>
            <person name="Volckaert G."/>
            <person name="Sykilinda N.N."/>
            <person name="Kurochkina L.P."/>
            <person name="Mesyanzhinov V.V."/>
        </authorList>
    </citation>
    <scope>NUCLEOTIDE SEQUENCE [LARGE SCALE GENOMIC DNA]</scope>
</reference>
<keyword evidence="3" id="KW-1185">Reference proteome</keyword>